<protein>
    <submittedName>
        <fullName evidence="1">DUF4254 domain-containing protein</fullName>
    </submittedName>
</protein>
<dbReference type="OrthoDB" id="3352146at2"/>
<reference evidence="1 2" key="1">
    <citation type="submission" date="2018-10" db="EMBL/GenBank/DDBJ databases">
        <title>Isolation from cow dung.</title>
        <authorList>
            <person name="Ling L."/>
        </authorList>
    </citation>
    <scope>NUCLEOTIDE SEQUENCE [LARGE SCALE GENOMIC DNA]</scope>
    <source>
        <strain evidence="1 2">NEAU-LL90</strain>
    </source>
</reference>
<accession>A0A3M2L6R4</accession>
<gene>
    <name evidence="1" type="ORF">EBN03_13025</name>
</gene>
<dbReference type="EMBL" id="RFFH01000004">
    <property type="protein sequence ID" value="RMI33024.1"/>
    <property type="molecule type" value="Genomic_DNA"/>
</dbReference>
<dbReference type="AlphaFoldDB" id="A0A3M2L6R4"/>
<sequence>MPDWHELLAAFCGRLGDRPGDHPVTRGARGLADLHWQRLHSDPTEIDRHRLDHIHRIDEWVGANLRRAAPRSLGAAVDTMAAAQVRAVWMLHSAEDVADERVHTAWFRLARLAGHWTDLALEVA</sequence>
<organism evidence="1 2">
    <name type="scientific">Nocardia stercoris</name>
    <dbReference type="NCBI Taxonomy" id="2483361"/>
    <lineage>
        <taxon>Bacteria</taxon>
        <taxon>Bacillati</taxon>
        <taxon>Actinomycetota</taxon>
        <taxon>Actinomycetes</taxon>
        <taxon>Mycobacteriales</taxon>
        <taxon>Nocardiaceae</taxon>
        <taxon>Nocardia</taxon>
    </lineage>
</organism>
<proteinExistence type="predicted"/>
<dbReference type="Proteomes" id="UP000279275">
    <property type="component" value="Unassembled WGS sequence"/>
</dbReference>
<comment type="caution">
    <text evidence="1">The sequence shown here is derived from an EMBL/GenBank/DDBJ whole genome shotgun (WGS) entry which is preliminary data.</text>
</comment>
<evidence type="ECO:0000313" key="1">
    <source>
        <dbReference type="EMBL" id="RMI33024.1"/>
    </source>
</evidence>
<evidence type="ECO:0000313" key="2">
    <source>
        <dbReference type="Proteomes" id="UP000279275"/>
    </source>
</evidence>
<name>A0A3M2L6R4_9NOCA</name>
<keyword evidence="2" id="KW-1185">Reference proteome</keyword>